<name>A0A849IBC0_9HYPH</name>
<proteinExistence type="predicted"/>
<reference evidence="2 3" key="1">
    <citation type="submission" date="2020-04" db="EMBL/GenBank/DDBJ databases">
        <title>Enterovirga sp. isolate from soil.</title>
        <authorList>
            <person name="Chea S."/>
            <person name="Kim D.-U."/>
        </authorList>
    </citation>
    <scope>NUCLEOTIDE SEQUENCE [LARGE SCALE GENOMIC DNA]</scope>
    <source>
        <strain evidence="2 3">DB1703</strain>
    </source>
</reference>
<accession>A0A849IBC0</accession>
<dbReference type="AlphaFoldDB" id="A0A849IBC0"/>
<keyword evidence="3" id="KW-1185">Reference proteome</keyword>
<evidence type="ECO:0000313" key="2">
    <source>
        <dbReference type="EMBL" id="NNM74581.1"/>
    </source>
</evidence>
<dbReference type="Proteomes" id="UP000564885">
    <property type="component" value="Unassembled WGS sequence"/>
</dbReference>
<dbReference type="InterPro" id="IPR037522">
    <property type="entry name" value="HD_GYP_dom"/>
</dbReference>
<dbReference type="SUPFAM" id="SSF109604">
    <property type="entry name" value="HD-domain/PDEase-like"/>
    <property type="match status" value="2"/>
</dbReference>
<dbReference type="PANTHER" id="PTHR45228">
    <property type="entry name" value="CYCLIC DI-GMP PHOSPHODIESTERASE TM_0186-RELATED"/>
    <property type="match status" value="1"/>
</dbReference>
<dbReference type="InterPro" id="IPR052020">
    <property type="entry name" value="Cyclic_di-GMP/3'3'-cGAMP_PDE"/>
</dbReference>
<comment type="caution">
    <text evidence="2">The sequence shown here is derived from an EMBL/GenBank/DDBJ whole genome shotgun (WGS) entry which is preliminary data.</text>
</comment>
<sequence length="456" mass="49865">MPAPGAVKLSEILSAFSFALDMTEGQPDGHCVRCCWIGMHIGRELALSHAQLWELYYALLLKDLGGSSNAARICELFLTDDLRFKRDFKRVGDGLSEVVRFILSHTGQKTNLSARFRAILNVVRNSSKIARELTATRCQRGAEIARRLRFSDRVAEGIACLDEHWAGSGRPRGLAGEALPIYSRIALLAQVVDVFQMAGGREAARAEVAARAGTWFDPTVVAAFEQVAAGRAFWSGLASPDLARAIFELEPAQHSRPVEEDYLDDIAEAFAQVVDTKSPFTSGHSTRVAFFVDLTAAELGFAPERRRWLRRGALLHDLGKLGVSNSILDKPGRLDEAEWEIMRQHPAQTARILSRIEAFRDLARMAGAHHERLDGKGYPDGLTADRIPLDTRVITVADVFDALTSDRPHRSGMTPGEAFRVLDSEVGTTVDGECLAGLKKALDGLGRAIPQAQAAA</sequence>
<dbReference type="Pfam" id="PF13487">
    <property type="entry name" value="HD_5"/>
    <property type="match status" value="2"/>
</dbReference>
<dbReference type="PROSITE" id="PS51832">
    <property type="entry name" value="HD_GYP"/>
    <property type="match status" value="1"/>
</dbReference>
<organism evidence="2 3">
    <name type="scientific">Enterovirga aerilata</name>
    <dbReference type="NCBI Taxonomy" id="2730920"/>
    <lineage>
        <taxon>Bacteria</taxon>
        <taxon>Pseudomonadati</taxon>
        <taxon>Pseudomonadota</taxon>
        <taxon>Alphaproteobacteria</taxon>
        <taxon>Hyphomicrobiales</taxon>
        <taxon>Methylobacteriaceae</taxon>
        <taxon>Enterovirga</taxon>
    </lineage>
</organism>
<dbReference type="SMART" id="SM00471">
    <property type="entry name" value="HDc"/>
    <property type="match status" value="1"/>
</dbReference>
<protein>
    <submittedName>
        <fullName evidence="2">HD-GYP domain-containing protein</fullName>
    </submittedName>
</protein>
<evidence type="ECO:0000313" key="3">
    <source>
        <dbReference type="Proteomes" id="UP000564885"/>
    </source>
</evidence>
<dbReference type="Gene3D" id="1.10.3210.10">
    <property type="entry name" value="Hypothetical protein af1432"/>
    <property type="match status" value="2"/>
</dbReference>
<evidence type="ECO:0000259" key="1">
    <source>
        <dbReference type="PROSITE" id="PS51832"/>
    </source>
</evidence>
<dbReference type="GO" id="GO:0008081">
    <property type="term" value="F:phosphoric diester hydrolase activity"/>
    <property type="evidence" value="ECO:0007669"/>
    <property type="project" value="UniProtKB-ARBA"/>
</dbReference>
<gene>
    <name evidence="2" type="ORF">HJG44_19665</name>
</gene>
<dbReference type="InterPro" id="IPR003607">
    <property type="entry name" value="HD/PDEase_dom"/>
</dbReference>
<dbReference type="CDD" id="cd00077">
    <property type="entry name" value="HDc"/>
    <property type="match status" value="1"/>
</dbReference>
<dbReference type="EMBL" id="JABEPP010000006">
    <property type="protein sequence ID" value="NNM74581.1"/>
    <property type="molecule type" value="Genomic_DNA"/>
</dbReference>
<dbReference type="PANTHER" id="PTHR45228:SF5">
    <property type="entry name" value="CYCLIC DI-GMP PHOSPHODIESTERASE VC_1348-RELATED"/>
    <property type="match status" value="1"/>
</dbReference>
<feature type="domain" description="HD-GYP" evidence="1">
    <location>
        <begin position="259"/>
        <end position="454"/>
    </location>
</feature>